<protein>
    <submittedName>
        <fullName evidence="1">Uncharacterized protein</fullName>
    </submittedName>
</protein>
<dbReference type="AlphaFoldDB" id="W1PJ71"/>
<organism evidence="1 2">
    <name type="scientific">Amborella trichopoda</name>
    <dbReference type="NCBI Taxonomy" id="13333"/>
    <lineage>
        <taxon>Eukaryota</taxon>
        <taxon>Viridiplantae</taxon>
        <taxon>Streptophyta</taxon>
        <taxon>Embryophyta</taxon>
        <taxon>Tracheophyta</taxon>
        <taxon>Spermatophyta</taxon>
        <taxon>Magnoliopsida</taxon>
        <taxon>Amborellales</taxon>
        <taxon>Amborellaceae</taxon>
        <taxon>Amborella</taxon>
    </lineage>
</organism>
<dbReference type="Proteomes" id="UP000017836">
    <property type="component" value="Unassembled WGS sequence"/>
</dbReference>
<keyword evidence="2" id="KW-1185">Reference proteome</keyword>
<proteinExistence type="predicted"/>
<dbReference type="Gramene" id="ERN07784">
    <property type="protein sequence ID" value="ERN07784"/>
    <property type="gene ID" value="AMTR_s00012p00139070"/>
</dbReference>
<gene>
    <name evidence="1" type="ORF">AMTR_s00012p00139070</name>
</gene>
<dbReference type="EMBL" id="KI393609">
    <property type="protein sequence ID" value="ERN07784.1"/>
    <property type="molecule type" value="Genomic_DNA"/>
</dbReference>
<reference evidence="2" key="1">
    <citation type="journal article" date="2013" name="Science">
        <title>The Amborella genome and the evolution of flowering plants.</title>
        <authorList>
            <consortium name="Amborella Genome Project"/>
        </authorList>
    </citation>
    <scope>NUCLEOTIDE SEQUENCE [LARGE SCALE GENOMIC DNA]</scope>
</reference>
<name>W1PJ71_AMBTC</name>
<dbReference type="HOGENOM" id="CLU_2925646_0_0_1"/>
<accession>W1PJ71</accession>
<evidence type="ECO:0000313" key="1">
    <source>
        <dbReference type="EMBL" id="ERN07784.1"/>
    </source>
</evidence>
<evidence type="ECO:0000313" key="2">
    <source>
        <dbReference type="Proteomes" id="UP000017836"/>
    </source>
</evidence>
<sequence>MNILEKLYAYGSRVVLLGLLIVQSAIEPQGLLIMEWAKKLMAQGLKPRPRSSILESGVQQC</sequence>